<evidence type="ECO:0000313" key="12">
    <source>
        <dbReference type="Proteomes" id="UP000037505"/>
    </source>
</evidence>
<dbReference type="CDD" id="cd00833">
    <property type="entry name" value="PKS"/>
    <property type="match status" value="1"/>
</dbReference>
<dbReference type="PROSITE" id="PS01162">
    <property type="entry name" value="QOR_ZETA_CRYSTAL"/>
    <property type="match status" value="1"/>
</dbReference>
<dbReference type="GO" id="GO:1901336">
    <property type="term" value="P:lactone biosynthetic process"/>
    <property type="evidence" value="ECO:0007669"/>
    <property type="project" value="UniProtKB-ARBA"/>
</dbReference>
<dbReference type="InterPro" id="IPR009081">
    <property type="entry name" value="PP-bd_ACP"/>
</dbReference>
<dbReference type="Pfam" id="PF00107">
    <property type="entry name" value="ADH_zinc_N"/>
    <property type="match status" value="1"/>
</dbReference>
<dbReference type="SUPFAM" id="SSF53335">
    <property type="entry name" value="S-adenosyl-L-methionine-dependent methyltransferases"/>
    <property type="match status" value="1"/>
</dbReference>
<dbReference type="InterPro" id="IPR016036">
    <property type="entry name" value="Malonyl_transacylase_ACP-bd"/>
</dbReference>
<dbReference type="Gene3D" id="3.40.47.10">
    <property type="match status" value="1"/>
</dbReference>
<dbReference type="SUPFAM" id="SSF51735">
    <property type="entry name" value="NAD(P)-binding Rossmann-fold domains"/>
    <property type="match status" value="2"/>
</dbReference>
<feature type="region of interest" description="C-terminal hotdog fold" evidence="7">
    <location>
        <begin position="1106"/>
        <end position="1262"/>
    </location>
</feature>
<keyword evidence="5" id="KW-0511">Multifunctional enzyme</keyword>
<feature type="domain" description="PKS/mFAS DH" evidence="10">
    <location>
        <begin position="939"/>
        <end position="1262"/>
    </location>
</feature>
<dbReference type="InterPro" id="IPR020841">
    <property type="entry name" value="PKS_Beta-ketoAc_synthase_dom"/>
</dbReference>
<dbReference type="InterPro" id="IPR001227">
    <property type="entry name" value="Ac_transferase_dom_sf"/>
</dbReference>
<dbReference type="GO" id="GO:0031177">
    <property type="term" value="F:phosphopantetheine binding"/>
    <property type="evidence" value="ECO:0007669"/>
    <property type="project" value="InterPro"/>
</dbReference>
<keyword evidence="1" id="KW-0596">Phosphopantetheine</keyword>
<dbReference type="InterPro" id="IPR029063">
    <property type="entry name" value="SAM-dependent_MTases_sf"/>
</dbReference>
<evidence type="ECO:0000256" key="2">
    <source>
        <dbReference type="ARBA" id="ARBA00022553"/>
    </source>
</evidence>
<evidence type="ECO:0000256" key="1">
    <source>
        <dbReference type="ARBA" id="ARBA00022450"/>
    </source>
</evidence>
<keyword evidence="6" id="KW-0012">Acyltransferase</keyword>
<dbReference type="FunFam" id="3.40.50.720:FF:000209">
    <property type="entry name" value="Polyketide synthase Pks12"/>
    <property type="match status" value="1"/>
</dbReference>
<dbReference type="Pfam" id="PF08240">
    <property type="entry name" value="ADH_N"/>
    <property type="match status" value="1"/>
</dbReference>
<evidence type="ECO:0000256" key="6">
    <source>
        <dbReference type="ARBA" id="ARBA00023315"/>
    </source>
</evidence>
<dbReference type="SUPFAM" id="SSF52151">
    <property type="entry name" value="FabD/lysophospholipase-like"/>
    <property type="match status" value="1"/>
</dbReference>
<dbReference type="PROSITE" id="PS50075">
    <property type="entry name" value="CARRIER"/>
    <property type="match status" value="1"/>
</dbReference>
<dbReference type="InterPro" id="IPR016035">
    <property type="entry name" value="Acyl_Trfase/lysoPLipase"/>
</dbReference>
<proteinExistence type="predicted"/>
<dbReference type="Pfam" id="PF08242">
    <property type="entry name" value="Methyltransf_12"/>
    <property type="match status" value="1"/>
</dbReference>
<dbReference type="SUPFAM" id="SSF53901">
    <property type="entry name" value="Thiolase-like"/>
    <property type="match status" value="1"/>
</dbReference>
<evidence type="ECO:0000256" key="5">
    <source>
        <dbReference type="ARBA" id="ARBA00023268"/>
    </source>
</evidence>
<dbReference type="GO" id="GO:0044550">
    <property type="term" value="P:secondary metabolite biosynthetic process"/>
    <property type="evidence" value="ECO:0007669"/>
    <property type="project" value="UniProtKB-ARBA"/>
</dbReference>
<dbReference type="InterPro" id="IPR006162">
    <property type="entry name" value="Ppantetheine_attach_site"/>
</dbReference>
<dbReference type="Pfam" id="PF02801">
    <property type="entry name" value="Ketoacyl-synt_C"/>
    <property type="match status" value="1"/>
</dbReference>
<accession>A0A0L1JJE5</accession>
<dbReference type="Pfam" id="PF00109">
    <property type="entry name" value="ketoacyl-synt"/>
    <property type="match status" value="1"/>
</dbReference>
<dbReference type="InterPro" id="IPR057326">
    <property type="entry name" value="KR_dom"/>
</dbReference>
<dbReference type="PROSITE" id="PS52004">
    <property type="entry name" value="KS3_2"/>
    <property type="match status" value="1"/>
</dbReference>
<dbReference type="InterPro" id="IPR013154">
    <property type="entry name" value="ADH-like_N"/>
</dbReference>
<keyword evidence="2" id="KW-0597">Phosphoprotein</keyword>
<dbReference type="InterPro" id="IPR050091">
    <property type="entry name" value="PKS_NRPS_Biosynth_Enz"/>
</dbReference>
<evidence type="ECO:0000313" key="11">
    <source>
        <dbReference type="EMBL" id="KNG91513.1"/>
    </source>
</evidence>
<dbReference type="GO" id="GO:0004312">
    <property type="term" value="F:fatty acid synthase activity"/>
    <property type="evidence" value="ECO:0007669"/>
    <property type="project" value="TreeGrafter"/>
</dbReference>
<keyword evidence="3" id="KW-0808">Transferase</keyword>
<dbReference type="PROSITE" id="PS00012">
    <property type="entry name" value="PHOSPHOPANTETHEINE"/>
    <property type="match status" value="1"/>
</dbReference>
<feature type="domain" description="Ketosynthase family 3 (KS3)" evidence="9">
    <location>
        <begin position="3"/>
        <end position="428"/>
    </location>
</feature>
<dbReference type="PANTHER" id="PTHR43775">
    <property type="entry name" value="FATTY ACID SYNTHASE"/>
    <property type="match status" value="1"/>
</dbReference>
<evidence type="ECO:0000256" key="3">
    <source>
        <dbReference type="ARBA" id="ARBA00022679"/>
    </source>
</evidence>
<feature type="domain" description="Carrier" evidence="8">
    <location>
        <begin position="2483"/>
        <end position="2560"/>
    </location>
</feature>
<dbReference type="InterPro" id="IPR014030">
    <property type="entry name" value="Ketoacyl_synth_N"/>
</dbReference>
<dbReference type="Proteomes" id="UP000037505">
    <property type="component" value="Unassembled WGS sequence"/>
</dbReference>
<dbReference type="SMART" id="SM00826">
    <property type="entry name" value="PKS_DH"/>
    <property type="match status" value="1"/>
</dbReference>
<evidence type="ECO:0000256" key="7">
    <source>
        <dbReference type="PROSITE-ProRule" id="PRU01363"/>
    </source>
</evidence>
<dbReference type="OrthoDB" id="329835at2759"/>
<gene>
    <name evidence="11" type="ORF">ANOM_000018</name>
</gene>
<dbReference type="GO" id="GO:0008270">
    <property type="term" value="F:zinc ion binding"/>
    <property type="evidence" value="ECO:0007669"/>
    <property type="project" value="InterPro"/>
</dbReference>
<dbReference type="InterPro" id="IPR049552">
    <property type="entry name" value="PKS_DH_N"/>
</dbReference>
<dbReference type="STRING" id="1509407.A0A0L1JJE5"/>
<feature type="active site" description="Proton donor; for dehydratase activity" evidence="7">
    <location>
        <position position="1171"/>
    </location>
</feature>
<dbReference type="GeneID" id="26801822"/>
<name>A0A0L1JJE5_ASPN3</name>
<evidence type="ECO:0000259" key="9">
    <source>
        <dbReference type="PROSITE" id="PS52004"/>
    </source>
</evidence>
<dbReference type="Gene3D" id="3.40.366.10">
    <property type="entry name" value="Malonyl-Coenzyme A Acyl Carrier Protein, domain 2"/>
    <property type="match status" value="1"/>
</dbReference>
<dbReference type="InterPro" id="IPR013149">
    <property type="entry name" value="ADH-like_C"/>
</dbReference>
<dbReference type="Gene3D" id="1.10.1200.10">
    <property type="entry name" value="ACP-like"/>
    <property type="match status" value="1"/>
</dbReference>
<evidence type="ECO:0000259" key="10">
    <source>
        <dbReference type="PROSITE" id="PS52019"/>
    </source>
</evidence>
<dbReference type="Gene3D" id="3.10.129.110">
    <property type="entry name" value="Polyketide synthase dehydratase"/>
    <property type="match status" value="1"/>
</dbReference>
<dbReference type="SMART" id="SM00829">
    <property type="entry name" value="PKS_ER"/>
    <property type="match status" value="1"/>
</dbReference>
<dbReference type="Pfam" id="PF21089">
    <property type="entry name" value="PKS_DH_N"/>
    <property type="match status" value="1"/>
</dbReference>
<dbReference type="Pfam" id="PF00698">
    <property type="entry name" value="Acyl_transf_1"/>
    <property type="match status" value="1"/>
</dbReference>
<dbReference type="InterPro" id="IPR036291">
    <property type="entry name" value="NAD(P)-bd_dom_sf"/>
</dbReference>
<dbReference type="CDD" id="cd02440">
    <property type="entry name" value="AdoMet_MTases"/>
    <property type="match status" value="1"/>
</dbReference>
<dbReference type="Pfam" id="PF16197">
    <property type="entry name" value="KAsynt_C_assoc"/>
    <property type="match status" value="1"/>
</dbReference>
<dbReference type="CDD" id="cd05195">
    <property type="entry name" value="enoyl_red"/>
    <property type="match status" value="1"/>
</dbReference>
<evidence type="ECO:0000259" key="8">
    <source>
        <dbReference type="PROSITE" id="PS50075"/>
    </source>
</evidence>
<dbReference type="SUPFAM" id="SSF55048">
    <property type="entry name" value="Probable ACP-binding domain of malonyl-CoA ACP transacylase"/>
    <property type="match status" value="1"/>
</dbReference>
<dbReference type="Gene3D" id="3.30.70.3290">
    <property type="match status" value="1"/>
</dbReference>
<dbReference type="PANTHER" id="PTHR43775:SF29">
    <property type="entry name" value="ASPERFURANONE POLYKETIDE SYNTHASE AFOG-RELATED"/>
    <property type="match status" value="1"/>
</dbReference>
<dbReference type="SMART" id="SM00827">
    <property type="entry name" value="PKS_AT"/>
    <property type="match status" value="1"/>
</dbReference>
<dbReference type="SMART" id="SM00825">
    <property type="entry name" value="PKS_KS"/>
    <property type="match status" value="1"/>
</dbReference>
<dbReference type="SUPFAM" id="SSF47336">
    <property type="entry name" value="ACP-like"/>
    <property type="match status" value="1"/>
</dbReference>
<dbReference type="InterPro" id="IPR032821">
    <property type="entry name" value="PKS_assoc"/>
</dbReference>
<dbReference type="Gene3D" id="3.40.50.720">
    <property type="entry name" value="NAD(P)-binding Rossmann-like Domain"/>
    <property type="match status" value="1"/>
</dbReference>
<dbReference type="Gene3D" id="3.40.50.150">
    <property type="entry name" value="Vaccinia Virus protein VP39"/>
    <property type="match status" value="1"/>
</dbReference>
<dbReference type="RefSeq" id="XP_015412436.1">
    <property type="nucleotide sequence ID" value="XM_015545276.1"/>
</dbReference>
<sequence length="2575" mass="282985">MASGDIAIIGMACRFAGDAKSPEALHEMLQKGKDAWTKVPPSRFNVEAFRHPSKDRSGSMVCEGGYFLEQDVSKWDAPFFTCSASEARSYDPQQRLLLELAYESLESAGIPITDIANTDAACFVGAFSEDYKSIVSRDIHTTPQYAKTGTALSILSNRISWFYNLRGPSVTCDTACSSSMAALHIACETIRSNSSPTRCALVGGANLILEPDDYCGLNALGFLSPNSRCFSFDSRADGYARGEGVAMIVLKHVDDALRDGDPIRAVIRGTGLNSDGRTAGITLPSAEAQARLIVNTYRMANLDPADTQYVELHGTGTKAGDSAEVRAISHTIATARGEPLYCGSVKSRVGHTEAAAGMAALIKSVLCLEKGVITPNLNLATVNPRLMLDSHNMVVPTSSIPWPECEVRRCSINNFGFGGTNAHVIVDDAYNYLRLRDKLPRTKQEVALAQPRVFALSAPEQAAMARQRHAHADYVESRYTAATLQPLARTLSERRSVFQWRHAAVASSPEELSSVWRDDTITPVKAATNPNVAFIFTGQGAQWYGMGRELVCFPEFADSVRRSAACLMDLGCAWDAWAELMLPKSEADSKVRQAEYSQPLCLILQMALVDLAAHWNIKPMAVIGHSSGEMAAAYAAGALSREDCLKIAYYRGLISKMAQDRRPGGGMMAVGLSLEHVQPYIAHTDGVVGIACVNSPESITLAGDRAALEKLKETFDQEKIFCRLLQVENAYHSSQMLSVSEDYRESIKEIAPSHVPSVAFYSTVHGRQIPTSELTADYWVQNLCSTVQFVDGLDDMMYADVANRQLKAKSKMPSLLFEIGPHSTLAGAIRQYKANRDGLENLTYNSILVRAKDASLTAVGAAGTLWTMGVPVKLDKVSAMKKLKLKIGGLANTCEKVNNVQESAGVLTDLPTYQWNHSTSYWHESRQSRNHRRPQFPRHDLIGSLLESYNPIEPVWKNHLRVSDLPWLQDHQIHGDIVFPAAAMICSALEAARQIAAVEGSSADVSGFEFRELSVSKALVIPNNDIGVEVHTNLKRRKVGLGSGAGPWFEFSYYSCQDNDTFVEHASGLLRIQYSNKVTEVDGGKEAREEILAYNERWNSKRALCLKRVPRSSHYNFCAEQGLHFGKTFQGLRVIHQNELTVAFDTMITDTRACMPAFKESDYVMHPATLDAFFQSMMIAVPRLDTVENQVWVPTGAGYLFISNSVDRRYGATLKGLVESSITGVREMKTSVLIRDGQEESALPAVIMDDFKLTGLGSTLKTPESSDVLSSKLYAAPVWKPDVELVDGQMLRKLSRIEDDHGGMVQFCAMSDNLIKQMCRLALAKLGPTINASLPHHLLKYAEWMHRRCGYKGTGIITPPDIVNSCNTCRPPLEPPDFESFIELYPIDGQLAQRVYLALSAIFAQETTPIATLRRDDLLAKAYQDTYGLQVHSEHMQTWFELKAHKQPTLRVIEIGGGTASSTLPLLQRLSQDGSDTPLFSSWTFTDISAGWFESAKTVLSDWEGRVEYKVLDIDRDPIEQGFEAGSYDVVLAVNVLHATKSIHRTLQHCHTLLKAGGNIIMGEYTNPNDLASFVFGIMPGWWAAEDDRQDGPLLRPSQWHESLLEAGFSGADISLGDNDDPTAYRLSTIISTKPRKASLRDVVVVVPASCNTSTKTVASDICRHFMQHGNMAAVKDLATAVVEARGKSVISLLDYEAPFFEDVSKENFEHVKHLMLHSRELLWVSRSDPEEAPGHPAKRLMSGVMRCVKMEDSSRLLYELHFSRLLDSDVKSTSTAVYRRLCTIWDGAAEEDRVEEMETEERGGHFHIPRHMPYKAMNDSLACATQTTGVKAQIGNLCQVGRPLKLTIGHPGMLDTLHFVDDDAGLKPLGEQEVEIEVKACALNFLDIMITMGQIQRPDIGHEACGIVTRVGSKTTEFSCGDRVLFVGPGAMRTHIRAHESVIQRLPDNMSFEEGASIPIAYATAYRSLVEVARLEKGESVLIHAAAGGLGQALIQIAKMLEAEIYCTVGSSAKKQAVVALGVEPDRVFSSRDLSFAKGLKRVTGGRGVDVVVNSLAGEALRLSWDCLAPYGRFIEVGKKDILGNSGLDMKPFVNNTVFAGVNLEAMMIDEPLRCRKLVSKVLKLFEQGAIDFIRPMTVRDFTEVENVFREMQRGSHIGKLILQVTPGSRVPILPRAEVPLRLQSDATYLLVGGLGGLGRAQAVFMAENGARHIAFISRSGDARMEARKVLDTLREAGVQAKAYAGDVADKVQLRNILQEISRSMPPIRGVIQGAMVLADSLFHRMSYDQWVTATRPKVQGTWNLHDLLPTDLDFFVVLSSLAGIIGSVSQGNYAAGNTFQDALVHYRRQKGLAAQSLDIGMMKGIGYVEEHHDSRVRTSQVRVTSVEEQQFMHALRCALSRTVDGNEPLAAQILIGAGSGGLQQLVKQTDESADFYWLRSLASFSYLQQMDIQRQDAAAGDGQDDTSHLPTQLTLCKSMDEANDMAQQLLLSKIAKHISVPATDINTDKPIHAYGVDSLVAVELRNWLSMELKSELTIFDLTGSDPISEVTKKIASRSKLVPTATKATAQNGS</sequence>
<dbReference type="InterPro" id="IPR002364">
    <property type="entry name" value="Quin_OxRdtase/zeta-crystal_CS"/>
</dbReference>
<dbReference type="PROSITE" id="PS52019">
    <property type="entry name" value="PKS_MFAS_DH"/>
    <property type="match status" value="1"/>
</dbReference>
<dbReference type="SMART" id="SM00822">
    <property type="entry name" value="PKS_KR"/>
    <property type="match status" value="1"/>
</dbReference>
<dbReference type="Pfam" id="PF23297">
    <property type="entry name" value="ACP_SdgA_C"/>
    <property type="match status" value="1"/>
</dbReference>
<dbReference type="Pfam" id="PF08659">
    <property type="entry name" value="KR"/>
    <property type="match status" value="1"/>
</dbReference>
<keyword evidence="12" id="KW-1185">Reference proteome</keyword>
<dbReference type="EMBL" id="JNOM01000002">
    <property type="protein sequence ID" value="KNG91513.1"/>
    <property type="molecule type" value="Genomic_DNA"/>
</dbReference>
<dbReference type="InterPro" id="IPR020806">
    <property type="entry name" value="PKS_PP-bd"/>
</dbReference>
<dbReference type="InterPro" id="IPR036736">
    <property type="entry name" value="ACP-like_sf"/>
</dbReference>
<dbReference type="SMART" id="SM00823">
    <property type="entry name" value="PKS_PP"/>
    <property type="match status" value="1"/>
</dbReference>
<protein>
    <submittedName>
        <fullName evidence="11">Uncharacterized protein</fullName>
    </submittedName>
</protein>
<dbReference type="InterPro" id="IPR020807">
    <property type="entry name" value="PKS_DH"/>
</dbReference>
<dbReference type="InterPro" id="IPR020843">
    <property type="entry name" value="ER"/>
</dbReference>
<dbReference type="GO" id="GO:0016491">
    <property type="term" value="F:oxidoreductase activity"/>
    <property type="evidence" value="ECO:0007669"/>
    <property type="project" value="InterPro"/>
</dbReference>
<dbReference type="InterPro" id="IPR049551">
    <property type="entry name" value="PKS_DH_C"/>
</dbReference>
<feature type="region of interest" description="N-terminal hotdog fold" evidence="7">
    <location>
        <begin position="939"/>
        <end position="1077"/>
    </location>
</feature>
<dbReference type="InterPro" id="IPR014043">
    <property type="entry name" value="Acyl_transferase_dom"/>
</dbReference>
<dbReference type="SUPFAM" id="SSF50129">
    <property type="entry name" value="GroES-like"/>
    <property type="match status" value="1"/>
</dbReference>
<dbReference type="InterPro" id="IPR011032">
    <property type="entry name" value="GroES-like_sf"/>
</dbReference>
<keyword evidence="4" id="KW-0521">NADP</keyword>
<dbReference type="Gene3D" id="3.90.180.10">
    <property type="entry name" value="Medium-chain alcohol dehydrogenases, catalytic domain"/>
    <property type="match status" value="1"/>
</dbReference>
<dbReference type="InterPro" id="IPR014031">
    <property type="entry name" value="Ketoacyl_synth_C"/>
</dbReference>
<organism evidence="11 12">
    <name type="scientific">Aspergillus nomiae NRRL (strain ATCC 15546 / NRRL 13137 / CBS 260.88 / M93)</name>
    <dbReference type="NCBI Taxonomy" id="1509407"/>
    <lineage>
        <taxon>Eukaryota</taxon>
        <taxon>Fungi</taxon>
        <taxon>Dikarya</taxon>
        <taxon>Ascomycota</taxon>
        <taxon>Pezizomycotina</taxon>
        <taxon>Eurotiomycetes</taxon>
        <taxon>Eurotiomycetidae</taxon>
        <taxon>Eurotiales</taxon>
        <taxon>Aspergillaceae</taxon>
        <taxon>Aspergillus</taxon>
        <taxon>Aspergillus subgen. Circumdati</taxon>
    </lineage>
</organism>
<dbReference type="InterPro" id="IPR049900">
    <property type="entry name" value="PKS_mFAS_DH"/>
</dbReference>
<dbReference type="GO" id="GO:0006633">
    <property type="term" value="P:fatty acid biosynthetic process"/>
    <property type="evidence" value="ECO:0007669"/>
    <property type="project" value="TreeGrafter"/>
</dbReference>
<reference evidence="11 12" key="1">
    <citation type="submission" date="2014-06" db="EMBL/GenBank/DDBJ databases">
        <title>The Genome of the Aflatoxigenic Filamentous Fungus Aspergillus nomius.</title>
        <authorList>
            <person name="Moore M.G."/>
            <person name="Shannon B.M."/>
            <person name="Brian M.M."/>
        </authorList>
    </citation>
    <scope>NUCLEOTIDE SEQUENCE [LARGE SCALE GENOMIC DNA]</scope>
    <source>
        <strain evidence="11 12">NRRL 13137</strain>
    </source>
</reference>
<dbReference type="InterPro" id="IPR013217">
    <property type="entry name" value="Methyltransf_12"/>
</dbReference>
<dbReference type="Pfam" id="PF14765">
    <property type="entry name" value="PS-DH"/>
    <property type="match status" value="1"/>
</dbReference>
<evidence type="ECO:0000256" key="4">
    <source>
        <dbReference type="ARBA" id="ARBA00022857"/>
    </source>
</evidence>
<dbReference type="InterPro" id="IPR042104">
    <property type="entry name" value="PKS_dehydratase_sf"/>
</dbReference>
<feature type="active site" description="Proton acceptor; for dehydratase activity" evidence="7">
    <location>
        <position position="971"/>
    </location>
</feature>
<dbReference type="InterPro" id="IPR013968">
    <property type="entry name" value="PKS_KR"/>
</dbReference>
<comment type="caution">
    <text evidence="11">The sequence shown here is derived from an EMBL/GenBank/DDBJ whole genome shotgun (WGS) entry which is preliminary data.</text>
</comment>
<dbReference type="InterPro" id="IPR016039">
    <property type="entry name" value="Thiolase-like"/>
</dbReference>